<dbReference type="Proteomes" id="UP000641646">
    <property type="component" value="Unassembled WGS sequence"/>
</dbReference>
<sequence length="45" mass="5189">MSVWWMAGWFFYRRCKRMKADERGCGDGCLFGGWLVGFFTADVSG</sequence>
<dbReference type="AlphaFoldDB" id="A0A926ZIG3"/>
<accession>A0A926ZIG3</accession>
<evidence type="ECO:0000313" key="2">
    <source>
        <dbReference type="Proteomes" id="UP000641646"/>
    </source>
</evidence>
<protein>
    <submittedName>
        <fullName evidence="1">Uncharacterized protein</fullName>
    </submittedName>
</protein>
<name>A0A926ZIG3_9CYAN</name>
<proteinExistence type="predicted"/>
<gene>
    <name evidence="1" type="ORF">H6G03_25525</name>
</gene>
<dbReference type="EMBL" id="JACJPW010000081">
    <property type="protein sequence ID" value="MBD2184388.1"/>
    <property type="molecule type" value="Genomic_DNA"/>
</dbReference>
<organism evidence="1 2">
    <name type="scientific">Aerosakkonema funiforme FACHB-1375</name>
    <dbReference type="NCBI Taxonomy" id="2949571"/>
    <lineage>
        <taxon>Bacteria</taxon>
        <taxon>Bacillati</taxon>
        <taxon>Cyanobacteriota</taxon>
        <taxon>Cyanophyceae</taxon>
        <taxon>Oscillatoriophycideae</taxon>
        <taxon>Aerosakkonematales</taxon>
        <taxon>Aerosakkonemataceae</taxon>
        <taxon>Aerosakkonema</taxon>
    </lineage>
</organism>
<comment type="caution">
    <text evidence="1">The sequence shown here is derived from an EMBL/GenBank/DDBJ whole genome shotgun (WGS) entry which is preliminary data.</text>
</comment>
<reference evidence="1" key="1">
    <citation type="journal article" date="2015" name="ISME J.">
        <title>Draft Genome Sequence of Streptomyces incarnatus NRRL8089, which Produces the Nucleoside Antibiotic Sinefungin.</title>
        <authorList>
            <person name="Oshima K."/>
            <person name="Hattori M."/>
            <person name="Shimizu H."/>
            <person name="Fukuda K."/>
            <person name="Nemoto M."/>
            <person name="Inagaki K."/>
            <person name="Tamura T."/>
        </authorList>
    </citation>
    <scope>NUCLEOTIDE SEQUENCE</scope>
    <source>
        <strain evidence="1">FACHB-1375</strain>
    </source>
</reference>
<evidence type="ECO:0000313" key="1">
    <source>
        <dbReference type="EMBL" id="MBD2184388.1"/>
    </source>
</evidence>
<keyword evidence="2" id="KW-1185">Reference proteome</keyword>
<reference evidence="1" key="2">
    <citation type="submission" date="2020-08" db="EMBL/GenBank/DDBJ databases">
        <authorList>
            <person name="Chen M."/>
            <person name="Teng W."/>
            <person name="Zhao L."/>
            <person name="Hu C."/>
            <person name="Zhou Y."/>
            <person name="Han B."/>
            <person name="Song L."/>
            <person name="Shu W."/>
        </authorList>
    </citation>
    <scope>NUCLEOTIDE SEQUENCE</scope>
    <source>
        <strain evidence="1">FACHB-1375</strain>
    </source>
</reference>